<dbReference type="InterPro" id="IPR036779">
    <property type="entry name" value="LysM_dom_sf"/>
</dbReference>
<dbReference type="AlphaFoldDB" id="A0A0R2FVY5"/>
<accession>A0A0R2FVY5</accession>
<dbReference type="PATRIC" id="fig|81857.3.peg.563"/>
<dbReference type="RefSeq" id="WP_156404195.1">
    <property type="nucleotide sequence ID" value="NZ_JQAT01000001.1"/>
</dbReference>
<proteinExistence type="predicted"/>
<dbReference type="Pfam" id="PF01476">
    <property type="entry name" value="LysM"/>
    <property type="match status" value="1"/>
</dbReference>
<name>A0A0R2FVY5_9LACO</name>
<evidence type="ECO:0000256" key="1">
    <source>
        <dbReference type="SAM" id="MobiDB-lite"/>
    </source>
</evidence>
<organism evidence="4 7">
    <name type="scientific">Lactobacillus selangorensis</name>
    <dbReference type="NCBI Taxonomy" id="81857"/>
    <lineage>
        <taxon>Bacteria</taxon>
        <taxon>Bacillati</taxon>
        <taxon>Bacillota</taxon>
        <taxon>Bacilli</taxon>
        <taxon>Lactobacillales</taxon>
        <taxon>Lactobacillaceae</taxon>
        <taxon>Lactobacillus</taxon>
    </lineage>
</organism>
<evidence type="ECO:0000313" key="5">
    <source>
        <dbReference type="EMBL" id="KRN33800.1"/>
    </source>
</evidence>
<sequence>MKKSLKTTLLVATTALTGVLALQGANQNAHAAVNNNDGTVTVQSGDSYMSIAKQFNMTVANLETLNGRTVGGYDLIFPGETIKVNGTQTTSNTTSNNNTQVAAATTTNTSSNYTTTSNASSTTSYTATTSASSSEEAAKAWIANKESGGSYTATNGQYVGKYQLSASYLNGDYSAANQERVANNYVTSRYGSWTAAEAFWQANGWY</sequence>
<feature type="chain" id="PRO_5007428886" evidence="2">
    <location>
        <begin position="32"/>
        <end position="206"/>
    </location>
</feature>
<keyword evidence="2" id="KW-0732">Signal</keyword>
<evidence type="ECO:0000256" key="2">
    <source>
        <dbReference type="SAM" id="SignalP"/>
    </source>
</evidence>
<dbReference type="OrthoDB" id="117366at2"/>
<evidence type="ECO:0000313" key="4">
    <source>
        <dbReference type="EMBL" id="KRN29671.1"/>
    </source>
</evidence>
<evidence type="ECO:0000313" key="6">
    <source>
        <dbReference type="Proteomes" id="UP000051645"/>
    </source>
</evidence>
<evidence type="ECO:0000313" key="7">
    <source>
        <dbReference type="Proteomes" id="UP000051751"/>
    </source>
</evidence>
<feature type="domain" description="LysM" evidence="3">
    <location>
        <begin position="38"/>
        <end position="84"/>
    </location>
</feature>
<dbReference type="EMBL" id="JQAT01000001">
    <property type="protein sequence ID" value="KRN29671.1"/>
    <property type="molecule type" value="Genomic_DNA"/>
</dbReference>
<dbReference type="InterPro" id="IPR018392">
    <property type="entry name" value="LysM"/>
</dbReference>
<dbReference type="Proteomes" id="UP000051645">
    <property type="component" value="Unassembled WGS sequence"/>
</dbReference>
<gene>
    <name evidence="4" type="ORF">IV38_GL000558</name>
    <name evidence="5" type="ORF">IV40_GL000110</name>
</gene>
<feature type="region of interest" description="Disordered" evidence="1">
    <location>
        <begin position="104"/>
        <end position="125"/>
    </location>
</feature>
<protein>
    <submittedName>
        <fullName evidence="4">Peptidoglycan binding protein, lysm domain protein</fullName>
    </submittedName>
</protein>
<evidence type="ECO:0000259" key="3">
    <source>
        <dbReference type="PROSITE" id="PS51782"/>
    </source>
</evidence>
<dbReference type="STRING" id="81857.IV38_GL000558"/>
<dbReference type="PROSITE" id="PS51782">
    <property type="entry name" value="LYSM"/>
    <property type="match status" value="1"/>
</dbReference>
<reference evidence="6 7" key="1">
    <citation type="journal article" date="2015" name="Genome Announc.">
        <title>Expanding the biotechnology potential of lactobacilli through comparative genomics of 213 strains and associated genera.</title>
        <authorList>
            <person name="Sun Z."/>
            <person name="Harris H.M."/>
            <person name="McCann A."/>
            <person name="Guo C."/>
            <person name="Argimon S."/>
            <person name="Zhang W."/>
            <person name="Yang X."/>
            <person name="Jeffery I.B."/>
            <person name="Cooney J.C."/>
            <person name="Kagawa T.F."/>
            <person name="Liu W."/>
            <person name="Song Y."/>
            <person name="Salvetti E."/>
            <person name="Wrobel A."/>
            <person name="Rasinkangas P."/>
            <person name="Parkhill J."/>
            <person name="Rea M.C."/>
            <person name="O'Sullivan O."/>
            <person name="Ritari J."/>
            <person name="Douillard F.P."/>
            <person name="Paul Ross R."/>
            <person name="Yang R."/>
            <person name="Briner A.E."/>
            <person name="Felis G.E."/>
            <person name="de Vos W.M."/>
            <person name="Barrangou R."/>
            <person name="Klaenhammer T.R."/>
            <person name="Caufield P.W."/>
            <person name="Cui Y."/>
            <person name="Zhang H."/>
            <person name="O'Toole P.W."/>
        </authorList>
    </citation>
    <scope>NUCLEOTIDE SEQUENCE [LARGE SCALE GENOMIC DNA]</scope>
    <source>
        <strain evidence="4 7">ATCC BAA-66</strain>
        <strain evidence="5 6">DSM 13344</strain>
    </source>
</reference>
<dbReference type="Proteomes" id="UP000051751">
    <property type="component" value="Unassembled WGS sequence"/>
</dbReference>
<feature type="signal peptide" evidence="2">
    <location>
        <begin position="1"/>
        <end position="31"/>
    </location>
</feature>
<dbReference type="SUPFAM" id="SSF54106">
    <property type="entry name" value="LysM domain"/>
    <property type="match status" value="1"/>
</dbReference>
<dbReference type="CDD" id="cd00118">
    <property type="entry name" value="LysM"/>
    <property type="match status" value="1"/>
</dbReference>
<dbReference type="EMBL" id="JQAZ01000001">
    <property type="protein sequence ID" value="KRN33800.1"/>
    <property type="molecule type" value="Genomic_DNA"/>
</dbReference>
<dbReference type="SMART" id="SM00257">
    <property type="entry name" value="LysM"/>
    <property type="match status" value="1"/>
</dbReference>
<dbReference type="Gene3D" id="3.10.350.10">
    <property type="entry name" value="LysM domain"/>
    <property type="match status" value="1"/>
</dbReference>
<keyword evidence="6" id="KW-1185">Reference proteome</keyword>
<comment type="caution">
    <text evidence="4">The sequence shown here is derived from an EMBL/GenBank/DDBJ whole genome shotgun (WGS) entry which is preliminary data.</text>
</comment>